<reference evidence="2 3" key="1">
    <citation type="submission" date="2019-09" db="EMBL/GenBank/DDBJ databases">
        <title>Nitrincola iocasae sp. nov., a bacterium isolated from the sediment collected at a cold seep field in South China Sea.</title>
        <authorList>
            <person name="Zhang H."/>
            <person name="Wang H."/>
            <person name="Li C."/>
        </authorList>
    </citation>
    <scope>NUCLEOTIDE SEQUENCE [LARGE SCALE GENOMIC DNA]</scope>
    <source>
        <strain evidence="2 3">KXZD1103</strain>
    </source>
</reference>
<dbReference type="KEGG" id="nik:F5I99_17555"/>
<dbReference type="SUPFAM" id="SSF56317">
    <property type="entry name" value="Carbon-nitrogen hydrolase"/>
    <property type="match status" value="1"/>
</dbReference>
<dbReference type="GO" id="GO:0016787">
    <property type="term" value="F:hydrolase activity"/>
    <property type="evidence" value="ECO:0007669"/>
    <property type="project" value="UniProtKB-KW"/>
</dbReference>
<dbReference type="Pfam" id="PF00795">
    <property type="entry name" value="CN_hydrolase"/>
    <property type="match status" value="1"/>
</dbReference>
<dbReference type="AlphaFoldDB" id="A0A5J6LIF4"/>
<dbReference type="Proteomes" id="UP000325606">
    <property type="component" value="Chromosome"/>
</dbReference>
<keyword evidence="2" id="KW-0378">Hydrolase</keyword>
<feature type="domain" description="CN hydrolase" evidence="1">
    <location>
        <begin position="1"/>
        <end position="236"/>
    </location>
</feature>
<dbReference type="PANTHER" id="PTHR23088:SF27">
    <property type="entry name" value="DEAMINATED GLUTATHIONE AMIDASE"/>
    <property type="match status" value="1"/>
</dbReference>
<dbReference type="RefSeq" id="WP_151058288.1">
    <property type="nucleotide sequence ID" value="NZ_CP044222.1"/>
</dbReference>
<gene>
    <name evidence="2" type="ORF">F5I99_17555</name>
</gene>
<dbReference type="PANTHER" id="PTHR23088">
    <property type="entry name" value="NITRILASE-RELATED"/>
    <property type="match status" value="1"/>
</dbReference>
<dbReference type="EMBL" id="CP044222">
    <property type="protein sequence ID" value="QEW08153.1"/>
    <property type="molecule type" value="Genomic_DNA"/>
</dbReference>
<organism evidence="2 3">
    <name type="scientific">Nitrincola iocasae</name>
    <dbReference type="NCBI Taxonomy" id="2614693"/>
    <lineage>
        <taxon>Bacteria</taxon>
        <taxon>Pseudomonadati</taxon>
        <taxon>Pseudomonadota</taxon>
        <taxon>Gammaproteobacteria</taxon>
        <taxon>Oceanospirillales</taxon>
        <taxon>Oceanospirillaceae</taxon>
        <taxon>Nitrincola</taxon>
    </lineage>
</organism>
<dbReference type="InterPro" id="IPR036526">
    <property type="entry name" value="C-N_Hydrolase_sf"/>
</dbReference>
<sequence length="259" mass="28108">MKVLTYQDTPAFCDKEKNLCTIESTCAAAAILGVQTVVFPELFLTGYQVGNQAPLLAEPINGPSVEQLRRIAHNHKVALICGLIEVSEGNLFNAAVAINADGKTIAHHRKVFLFGDTEKQLFQPGTAFTAFELNGITCGLSICYDIEFPETARCFAHQQVKILFNPTANMMPYLAVPRTLARARALENNMVVVYANLCGHEGNTEYTGLSAIIGPDGEDLIRAGKDPALLMTDLSPALHRGLSTQLQDLALSSISRSWS</sequence>
<dbReference type="InterPro" id="IPR003010">
    <property type="entry name" value="C-N_Hydrolase"/>
</dbReference>
<dbReference type="Gene3D" id="3.60.110.10">
    <property type="entry name" value="Carbon-nitrogen hydrolase"/>
    <property type="match status" value="1"/>
</dbReference>
<dbReference type="InterPro" id="IPR044083">
    <property type="entry name" value="RamA-like"/>
</dbReference>
<dbReference type="PROSITE" id="PS50263">
    <property type="entry name" value="CN_HYDROLASE"/>
    <property type="match status" value="1"/>
</dbReference>
<proteinExistence type="predicted"/>
<keyword evidence="3" id="KW-1185">Reference proteome</keyword>
<dbReference type="CDD" id="cd07576">
    <property type="entry name" value="R-amidase_like"/>
    <property type="match status" value="1"/>
</dbReference>
<evidence type="ECO:0000259" key="1">
    <source>
        <dbReference type="PROSITE" id="PS50263"/>
    </source>
</evidence>
<name>A0A5J6LIF4_9GAMM</name>
<accession>A0A5J6LIF4</accession>
<evidence type="ECO:0000313" key="2">
    <source>
        <dbReference type="EMBL" id="QEW08153.1"/>
    </source>
</evidence>
<protein>
    <submittedName>
        <fullName evidence="2">Carbon-nitrogen hydrolase family protein</fullName>
    </submittedName>
</protein>
<evidence type="ECO:0000313" key="3">
    <source>
        <dbReference type="Proteomes" id="UP000325606"/>
    </source>
</evidence>